<dbReference type="Proteomes" id="UP001152747">
    <property type="component" value="Unassembled WGS sequence"/>
</dbReference>
<feature type="signal peptide" evidence="5">
    <location>
        <begin position="1"/>
        <end position="19"/>
    </location>
</feature>
<dbReference type="GO" id="GO:0005230">
    <property type="term" value="F:extracellular ligand-gated monoatomic ion channel activity"/>
    <property type="evidence" value="ECO:0007669"/>
    <property type="project" value="InterPro"/>
</dbReference>
<dbReference type="FunFam" id="1.20.58.390:FF:000090">
    <property type="entry name" value="Ligand-Gated ion Channel"/>
    <property type="match status" value="1"/>
</dbReference>
<dbReference type="CDD" id="cd19051">
    <property type="entry name" value="LGIC_TM_cation"/>
    <property type="match status" value="1"/>
</dbReference>
<dbReference type="Pfam" id="PF02932">
    <property type="entry name" value="Neur_chan_memb"/>
    <property type="match status" value="1"/>
</dbReference>
<dbReference type="Pfam" id="PF02931">
    <property type="entry name" value="Neur_chan_LBD"/>
    <property type="match status" value="1"/>
</dbReference>
<keyword evidence="9" id="KW-1185">Reference proteome</keyword>
<evidence type="ECO:0000313" key="9">
    <source>
        <dbReference type="Proteomes" id="UP001152747"/>
    </source>
</evidence>
<dbReference type="InterPro" id="IPR006202">
    <property type="entry name" value="Neur_chan_lig-bd"/>
</dbReference>
<dbReference type="InterPro" id="IPR038050">
    <property type="entry name" value="Neuro_actylchol_rec"/>
</dbReference>
<comment type="similarity">
    <text evidence="5">Belongs to the ligand-gated ion channel (TC 1.A.9) family.</text>
</comment>
<dbReference type="InterPro" id="IPR006029">
    <property type="entry name" value="Neurotrans-gated_channel_TM"/>
</dbReference>
<keyword evidence="5" id="KW-0732">Signal</keyword>
<dbReference type="PROSITE" id="PS00236">
    <property type="entry name" value="NEUROTR_ION_CHANNEL"/>
    <property type="match status" value="1"/>
</dbReference>
<dbReference type="InterPro" id="IPR018000">
    <property type="entry name" value="Neurotransmitter_ion_chnl_CS"/>
</dbReference>
<dbReference type="CDD" id="cd18989">
    <property type="entry name" value="LGIC_ECD_cation"/>
    <property type="match status" value="1"/>
</dbReference>
<comment type="subcellular location">
    <subcellularLocation>
        <location evidence="1">Membrane</location>
        <topology evidence="1">Multi-pass membrane protein</topology>
    </subcellularLocation>
</comment>
<evidence type="ECO:0000259" key="6">
    <source>
        <dbReference type="Pfam" id="PF02931"/>
    </source>
</evidence>
<evidence type="ECO:0000256" key="4">
    <source>
        <dbReference type="ARBA" id="ARBA00023136"/>
    </source>
</evidence>
<protein>
    <recommendedName>
        <fullName evidence="10">Neurotransmitter-gated ion-channel ligand-binding domain-containing protein</fullName>
    </recommendedName>
</protein>
<dbReference type="InterPro" id="IPR006201">
    <property type="entry name" value="Neur_channel"/>
</dbReference>
<sequence length="430" mass="49964">MFNFSIFILIILFFKNPNAITVSEKLKNVLLEGYDTSIRPVMNEKDVLTLNISMNSLTVLTLDPDQETVVFSSEFILQWQDQFLFWNMSEYNVTWIKLKADFVWTPDTVVSTSIENTPLIEASDRYINLRYDGTVRQSYYGVFTNLCDMNVDKFPYDKQNCKIAIGPWSYIIQEVQCVTGPEIGPDQNYFLGNSEWDFLRINTSIAQSFDKDVNFTYSEVHFQLHVKRRPQFYIWVLLIPTYIITVICLFGLFTPTFNQGMREERVNLGITTLLSSAVILQIVASSMPKTSELPLLGNFILAEIFVVAIGVLFSVIVLSLHHRAHTREWKPPNWILAILRFTGSRKFLTKHISRISHKTTYDRARFTGENAHLVQNLDDALTSVRDFIKEEDRDLFRELTWIKFFDRLDFLLLIIFQVGNALVTMFLVIN</sequence>
<keyword evidence="3 5" id="KW-1133">Transmembrane helix</keyword>
<accession>A0A9P1INV0</accession>
<dbReference type="GO" id="GO:0016020">
    <property type="term" value="C:membrane"/>
    <property type="evidence" value="ECO:0007669"/>
    <property type="project" value="UniProtKB-SubCell"/>
</dbReference>
<feature type="domain" description="Neurotransmitter-gated ion-channel transmembrane" evidence="7">
    <location>
        <begin position="239"/>
        <end position="330"/>
    </location>
</feature>
<reference evidence="8" key="1">
    <citation type="submission" date="2022-11" db="EMBL/GenBank/DDBJ databases">
        <authorList>
            <person name="Kikuchi T."/>
        </authorList>
    </citation>
    <scope>NUCLEOTIDE SEQUENCE</scope>
    <source>
        <strain evidence="8">PS1010</strain>
    </source>
</reference>
<keyword evidence="2 5" id="KW-0812">Transmembrane</keyword>
<dbReference type="PANTHER" id="PTHR18945">
    <property type="entry name" value="NEUROTRANSMITTER GATED ION CHANNEL"/>
    <property type="match status" value="1"/>
</dbReference>
<dbReference type="SUPFAM" id="SSF63712">
    <property type="entry name" value="Nicotinic receptor ligand binding domain-like"/>
    <property type="match status" value="1"/>
</dbReference>
<evidence type="ECO:0008006" key="10">
    <source>
        <dbReference type="Google" id="ProtNLM"/>
    </source>
</evidence>
<dbReference type="GO" id="GO:0004888">
    <property type="term" value="F:transmembrane signaling receptor activity"/>
    <property type="evidence" value="ECO:0007669"/>
    <property type="project" value="InterPro"/>
</dbReference>
<proteinExistence type="inferred from homology"/>
<feature type="transmembrane region" description="Helical" evidence="5">
    <location>
        <begin position="299"/>
        <end position="320"/>
    </location>
</feature>
<comment type="caution">
    <text evidence="8">The sequence shown here is derived from an EMBL/GenBank/DDBJ whole genome shotgun (WGS) entry which is preliminary data.</text>
</comment>
<keyword evidence="4 5" id="KW-0472">Membrane</keyword>
<evidence type="ECO:0000259" key="7">
    <source>
        <dbReference type="Pfam" id="PF02932"/>
    </source>
</evidence>
<feature type="chain" id="PRO_5040530484" description="Neurotransmitter-gated ion-channel ligand-binding domain-containing protein" evidence="5">
    <location>
        <begin position="20"/>
        <end position="430"/>
    </location>
</feature>
<evidence type="ECO:0000256" key="2">
    <source>
        <dbReference type="ARBA" id="ARBA00022692"/>
    </source>
</evidence>
<keyword evidence="5" id="KW-0407">Ion channel</keyword>
<evidence type="ECO:0000256" key="5">
    <source>
        <dbReference type="RuleBase" id="RU000687"/>
    </source>
</evidence>
<keyword evidence="5" id="KW-0406">Ion transport</keyword>
<evidence type="ECO:0000256" key="3">
    <source>
        <dbReference type="ARBA" id="ARBA00022989"/>
    </source>
</evidence>
<dbReference type="Gene3D" id="1.20.58.390">
    <property type="entry name" value="Neurotransmitter-gated ion-channel transmembrane domain"/>
    <property type="match status" value="1"/>
</dbReference>
<dbReference type="SUPFAM" id="SSF90112">
    <property type="entry name" value="Neurotransmitter-gated ion-channel transmembrane pore"/>
    <property type="match status" value="1"/>
</dbReference>
<feature type="transmembrane region" description="Helical" evidence="5">
    <location>
        <begin position="266"/>
        <end position="287"/>
    </location>
</feature>
<dbReference type="FunFam" id="2.70.170.10:FF:000027">
    <property type="entry name" value="Ligand-Gated ion Channel"/>
    <property type="match status" value="1"/>
</dbReference>
<keyword evidence="5" id="KW-0813">Transport</keyword>
<dbReference type="Gene3D" id="2.70.170.10">
    <property type="entry name" value="Neurotransmitter-gated ion-channel ligand-binding domain"/>
    <property type="match status" value="1"/>
</dbReference>
<feature type="transmembrane region" description="Helical" evidence="5">
    <location>
        <begin position="232"/>
        <end position="254"/>
    </location>
</feature>
<evidence type="ECO:0000256" key="1">
    <source>
        <dbReference type="ARBA" id="ARBA00004141"/>
    </source>
</evidence>
<dbReference type="OrthoDB" id="5840577at2759"/>
<dbReference type="PRINTS" id="PR00252">
    <property type="entry name" value="NRIONCHANNEL"/>
</dbReference>
<dbReference type="InterPro" id="IPR036734">
    <property type="entry name" value="Neur_chan_lig-bd_sf"/>
</dbReference>
<dbReference type="InterPro" id="IPR036719">
    <property type="entry name" value="Neuro-gated_channel_TM_sf"/>
</dbReference>
<dbReference type="EMBL" id="CANHGI010000004">
    <property type="protein sequence ID" value="CAI5448309.1"/>
    <property type="molecule type" value="Genomic_DNA"/>
</dbReference>
<name>A0A9P1INV0_9PELO</name>
<organism evidence="8 9">
    <name type="scientific">Caenorhabditis angaria</name>
    <dbReference type="NCBI Taxonomy" id="860376"/>
    <lineage>
        <taxon>Eukaryota</taxon>
        <taxon>Metazoa</taxon>
        <taxon>Ecdysozoa</taxon>
        <taxon>Nematoda</taxon>
        <taxon>Chromadorea</taxon>
        <taxon>Rhabditida</taxon>
        <taxon>Rhabditina</taxon>
        <taxon>Rhabditomorpha</taxon>
        <taxon>Rhabditoidea</taxon>
        <taxon>Rhabditidae</taxon>
        <taxon>Peloderinae</taxon>
        <taxon>Caenorhabditis</taxon>
    </lineage>
</organism>
<dbReference type="AlphaFoldDB" id="A0A9P1INV0"/>
<evidence type="ECO:0000313" key="8">
    <source>
        <dbReference type="EMBL" id="CAI5448309.1"/>
    </source>
</evidence>
<feature type="domain" description="Neurotransmitter-gated ion-channel ligand-binding" evidence="6">
    <location>
        <begin position="24"/>
        <end position="230"/>
    </location>
</feature>
<feature type="transmembrane region" description="Helical" evidence="5">
    <location>
        <begin position="410"/>
        <end position="429"/>
    </location>
</feature>
<gene>
    <name evidence="8" type="ORF">CAMP_LOCUS10946</name>
</gene>